<comment type="catalytic activity">
    <reaction evidence="1 9">
        <text>(S)-malate + a quinone = a quinol + oxaloacetate</text>
        <dbReference type="Rhea" id="RHEA:46012"/>
        <dbReference type="ChEBI" id="CHEBI:15589"/>
        <dbReference type="ChEBI" id="CHEBI:16452"/>
        <dbReference type="ChEBI" id="CHEBI:24646"/>
        <dbReference type="ChEBI" id="CHEBI:132124"/>
        <dbReference type="EC" id="1.1.5.4"/>
    </reaction>
</comment>
<evidence type="ECO:0000256" key="3">
    <source>
        <dbReference type="ARBA" id="ARBA00005012"/>
    </source>
</evidence>
<evidence type="ECO:0000256" key="1">
    <source>
        <dbReference type="ARBA" id="ARBA00001139"/>
    </source>
</evidence>
<dbReference type="UniPathway" id="UPA00223">
    <property type="reaction ID" value="UER01008"/>
</dbReference>
<dbReference type="NCBIfam" id="NF003611">
    <property type="entry name" value="PRK05257.3-2"/>
    <property type="match status" value="1"/>
</dbReference>
<keyword evidence="11" id="KW-1185">Reference proteome</keyword>
<evidence type="ECO:0000256" key="2">
    <source>
        <dbReference type="ARBA" id="ARBA00001974"/>
    </source>
</evidence>
<dbReference type="OrthoDB" id="9763983at2"/>
<keyword evidence="5 9" id="KW-0816">Tricarboxylic acid cycle</keyword>
<comment type="cofactor">
    <cofactor evidence="2 9">
        <name>FAD</name>
        <dbReference type="ChEBI" id="CHEBI:57692"/>
    </cofactor>
</comment>
<evidence type="ECO:0000256" key="5">
    <source>
        <dbReference type="ARBA" id="ARBA00022532"/>
    </source>
</evidence>
<dbReference type="PANTHER" id="PTHR43104">
    <property type="entry name" value="L-2-HYDROXYGLUTARATE DEHYDROGENASE, MITOCHONDRIAL"/>
    <property type="match status" value="1"/>
</dbReference>
<dbReference type="NCBIfam" id="NF003606">
    <property type="entry name" value="PRK05257.2-1"/>
    <property type="match status" value="1"/>
</dbReference>
<proteinExistence type="inferred from homology"/>
<dbReference type="SUPFAM" id="SSF51905">
    <property type="entry name" value="FAD/NAD(P)-binding domain"/>
    <property type="match status" value="1"/>
</dbReference>
<dbReference type="PANTHER" id="PTHR43104:SF2">
    <property type="entry name" value="L-2-HYDROXYGLUTARATE DEHYDROGENASE, MITOCHONDRIAL"/>
    <property type="match status" value="1"/>
</dbReference>
<gene>
    <name evidence="9 10" type="primary">mqo</name>
    <name evidence="10" type="ORF">FEE95_00645</name>
</gene>
<evidence type="ECO:0000256" key="6">
    <source>
        <dbReference type="ARBA" id="ARBA00022630"/>
    </source>
</evidence>
<dbReference type="EMBL" id="VATY01000001">
    <property type="protein sequence ID" value="TMM57969.1"/>
    <property type="molecule type" value="Genomic_DNA"/>
</dbReference>
<dbReference type="EC" id="1.1.5.4" evidence="9"/>
<evidence type="ECO:0000256" key="8">
    <source>
        <dbReference type="ARBA" id="ARBA00023002"/>
    </source>
</evidence>
<dbReference type="GO" id="GO:0006099">
    <property type="term" value="P:tricarboxylic acid cycle"/>
    <property type="evidence" value="ECO:0007669"/>
    <property type="project" value="UniProtKB-UniRule"/>
</dbReference>
<dbReference type="Proteomes" id="UP000310314">
    <property type="component" value="Unassembled WGS sequence"/>
</dbReference>
<dbReference type="NCBIfam" id="NF003603">
    <property type="entry name" value="PRK05257.1-1"/>
    <property type="match status" value="1"/>
</dbReference>
<dbReference type="RefSeq" id="WP_138655901.1">
    <property type="nucleotide sequence ID" value="NZ_VATY01000001.1"/>
</dbReference>
<dbReference type="NCBIfam" id="NF003609">
    <property type="entry name" value="PRK05257.2-5"/>
    <property type="match status" value="1"/>
</dbReference>
<dbReference type="AlphaFoldDB" id="A0A5S3PSK4"/>
<keyword evidence="6 9" id="KW-0285">Flavoprotein</keyword>
<dbReference type="Pfam" id="PF06039">
    <property type="entry name" value="Mqo"/>
    <property type="match status" value="1"/>
</dbReference>
<protein>
    <recommendedName>
        <fullName evidence="9">Probable malate:quinone oxidoreductase</fullName>
        <ecNumber evidence="9">1.1.5.4</ecNumber>
    </recommendedName>
    <alternativeName>
        <fullName evidence="9">MQO</fullName>
    </alternativeName>
    <alternativeName>
        <fullName evidence="9">Malate dehydrogenase [quinone]</fullName>
    </alternativeName>
</protein>
<dbReference type="InterPro" id="IPR036188">
    <property type="entry name" value="FAD/NAD-bd_sf"/>
</dbReference>
<reference evidence="10 11" key="1">
    <citation type="submission" date="2019-05" db="EMBL/GenBank/DDBJ databases">
        <authorList>
            <person name="Zhang J.-Y."/>
            <person name="Feg X."/>
            <person name="Du Z.-J."/>
        </authorList>
    </citation>
    <scope>NUCLEOTIDE SEQUENCE [LARGE SCALE GENOMIC DNA]</scope>
    <source>
        <strain evidence="10 11">RZ26</strain>
    </source>
</reference>
<dbReference type="NCBIfam" id="NF009875">
    <property type="entry name" value="PRK13339.1"/>
    <property type="match status" value="1"/>
</dbReference>
<organism evidence="10 11">
    <name type="scientific">Maribacter algarum</name>
    <name type="common">ex Zhang et al. 2020</name>
    <dbReference type="NCBI Taxonomy" id="2578118"/>
    <lineage>
        <taxon>Bacteria</taxon>
        <taxon>Pseudomonadati</taxon>
        <taxon>Bacteroidota</taxon>
        <taxon>Flavobacteriia</taxon>
        <taxon>Flavobacteriales</taxon>
        <taxon>Flavobacteriaceae</taxon>
        <taxon>Maribacter</taxon>
    </lineage>
</organism>
<evidence type="ECO:0000313" key="11">
    <source>
        <dbReference type="Proteomes" id="UP000310314"/>
    </source>
</evidence>
<evidence type="ECO:0000256" key="9">
    <source>
        <dbReference type="HAMAP-Rule" id="MF_00212"/>
    </source>
</evidence>
<dbReference type="HAMAP" id="MF_00212">
    <property type="entry name" value="MQO"/>
    <property type="match status" value="1"/>
</dbReference>
<comment type="similarity">
    <text evidence="4 9">Belongs to the MQO family.</text>
</comment>
<dbReference type="InterPro" id="IPR006231">
    <property type="entry name" value="MQO"/>
</dbReference>
<dbReference type="NCBIfam" id="TIGR01320">
    <property type="entry name" value="mal_quin_oxido"/>
    <property type="match status" value="1"/>
</dbReference>
<dbReference type="GO" id="GO:0047545">
    <property type="term" value="F:(S)-2-hydroxyglutarate dehydrogenase activity"/>
    <property type="evidence" value="ECO:0007669"/>
    <property type="project" value="TreeGrafter"/>
</dbReference>
<evidence type="ECO:0000256" key="7">
    <source>
        <dbReference type="ARBA" id="ARBA00022827"/>
    </source>
</evidence>
<dbReference type="GO" id="GO:0008924">
    <property type="term" value="F:L-malate dehydrogenase (quinone) activity"/>
    <property type="evidence" value="ECO:0007669"/>
    <property type="project" value="UniProtKB-UniRule"/>
</dbReference>
<name>A0A5S3PSK4_9FLAO</name>
<comment type="caution">
    <text evidence="10">The sequence shown here is derived from an EMBL/GenBank/DDBJ whole genome shotgun (WGS) entry which is preliminary data.</text>
</comment>
<accession>A0A5S3PSK4</accession>
<evidence type="ECO:0000256" key="4">
    <source>
        <dbReference type="ARBA" id="ARBA00006389"/>
    </source>
</evidence>
<keyword evidence="7 9" id="KW-0274">FAD</keyword>
<comment type="pathway">
    <text evidence="3 9">Carbohydrate metabolism; tricarboxylic acid cycle; oxaloacetate from (S)-malate (quinone route): step 1/1.</text>
</comment>
<dbReference type="NCBIfam" id="NF003608">
    <property type="entry name" value="PRK05257.2-4"/>
    <property type="match status" value="1"/>
</dbReference>
<sequence>MSSKQDFTLIGAGIMSATLGVLLKQLVPRAKITIYERLDKVAAESSDAWNNAGTGHSAFCELNYTPEDENGNIDISKALRISESFEISKQFWAYLVKQGLVETNVPFINDIDHMSFVFGKSNQTFLKNRYDALTAYPMFMDMKHSEDFREIASWVPLMMEGRNTNEKIAATRMPIGTDVNFGSITRKMIGYLESCEDVEIHLGHQVEDIDKRDDGTWEIELTDLNTNEEKTVRSNFVFIGAGGGALKLLEKSDIPEGEGYGGFPVSGQFLKCNNPDVVLRHEAKVYGKAEEGSPPMSVPHLDTRMLNGKRSLLFGPYAGFSTKFLKNGSYLDLPLSLDAHNIYPMISAGINNISLTKYLIEQVMQSPEEKFEALVKYYPEAKFEDWELITAGQRVQIIKKDEDEGGKLQFGTEIVSCSDNSLAALLGASPGASTAVSIMLNLLQKCFPEEIKSREWQTKLTEMIPCYGKSLIEDGELCKRTREYSTAVLKLEDV</sequence>
<evidence type="ECO:0000313" key="10">
    <source>
        <dbReference type="EMBL" id="TMM57969.1"/>
    </source>
</evidence>
<dbReference type="NCBIfam" id="NF003605">
    <property type="entry name" value="PRK05257.1-4"/>
    <property type="match status" value="1"/>
</dbReference>
<keyword evidence="8 9" id="KW-0560">Oxidoreductase</keyword>